<accession>A0A8J7SIM3</accession>
<reference evidence="12" key="1">
    <citation type="submission" date="2021-01" db="EMBL/GenBank/DDBJ databases">
        <title>Modified the classification status of verrucomicrobia.</title>
        <authorList>
            <person name="Feng X."/>
        </authorList>
    </citation>
    <scope>NUCLEOTIDE SEQUENCE</scope>
    <source>
        <strain evidence="12">_KCTC 22039</strain>
    </source>
</reference>
<proteinExistence type="inferred from homology"/>
<evidence type="ECO:0000256" key="3">
    <source>
        <dbReference type="ARBA" id="ARBA00014962"/>
    </source>
</evidence>
<evidence type="ECO:0000313" key="12">
    <source>
        <dbReference type="EMBL" id="MBK1789655.1"/>
    </source>
</evidence>
<dbReference type="Proteomes" id="UP000624703">
    <property type="component" value="Unassembled WGS sequence"/>
</dbReference>
<dbReference type="AlphaFoldDB" id="A0A8J7SIM3"/>
<name>A0A8J7SIM3_9BACT</name>
<dbReference type="InterPro" id="IPR003849">
    <property type="entry name" value="Preprotein_translocase_YajC"/>
</dbReference>
<keyword evidence="5" id="KW-1003">Cell membrane</keyword>
<keyword evidence="4" id="KW-0813">Transport</keyword>
<evidence type="ECO:0000256" key="10">
    <source>
        <dbReference type="ARBA" id="ARBA00023136"/>
    </source>
</evidence>
<dbReference type="PANTHER" id="PTHR33909">
    <property type="entry name" value="SEC TRANSLOCON ACCESSORY COMPLEX SUBUNIT YAJC"/>
    <property type="match status" value="1"/>
</dbReference>
<evidence type="ECO:0000313" key="13">
    <source>
        <dbReference type="Proteomes" id="UP000624703"/>
    </source>
</evidence>
<gene>
    <name evidence="12" type="primary">yajC</name>
    <name evidence="12" type="ORF">JIN82_00655</name>
</gene>
<feature type="transmembrane region" description="Helical" evidence="11">
    <location>
        <begin position="15"/>
        <end position="33"/>
    </location>
</feature>
<comment type="similarity">
    <text evidence="2">Belongs to the YajC family.</text>
</comment>
<dbReference type="SMART" id="SM01323">
    <property type="entry name" value="YajC"/>
    <property type="match status" value="1"/>
</dbReference>
<sequence>MIISTLAQGQQGDPTNTFIMMIVMVVIMWVVLFRPQQKRQKELRQRVEAMKKGDKVVTAGGMHGIVHSIGELTVSVKVAEGINVEFDKTAIASIPSAEKAAQKGAKK</sequence>
<dbReference type="GO" id="GO:0015031">
    <property type="term" value="P:protein transport"/>
    <property type="evidence" value="ECO:0007669"/>
    <property type="project" value="UniProtKB-KW"/>
</dbReference>
<keyword evidence="9" id="KW-0811">Translocation</keyword>
<dbReference type="PANTHER" id="PTHR33909:SF1">
    <property type="entry name" value="SEC TRANSLOCON ACCESSORY COMPLEX SUBUNIT YAJC"/>
    <property type="match status" value="1"/>
</dbReference>
<dbReference type="PRINTS" id="PR01853">
    <property type="entry name" value="YAJCTRNLCASE"/>
</dbReference>
<organism evidence="12 13">
    <name type="scientific">Persicirhabdus sediminis</name>
    <dbReference type="NCBI Taxonomy" id="454144"/>
    <lineage>
        <taxon>Bacteria</taxon>
        <taxon>Pseudomonadati</taxon>
        <taxon>Verrucomicrobiota</taxon>
        <taxon>Verrucomicrobiia</taxon>
        <taxon>Verrucomicrobiales</taxon>
        <taxon>Verrucomicrobiaceae</taxon>
        <taxon>Persicirhabdus</taxon>
    </lineage>
</organism>
<keyword evidence="6 11" id="KW-0812">Transmembrane</keyword>
<dbReference type="Pfam" id="PF02699">
    <property type="entry name" value="YajC"/>
    <property type="match status" value="1"/>
</dbReference>
<evidence type="ECO:0000256" key="2">
    <source>
        <dbReference type="ARBA" id="ARBA00006742"/>
    </source>
</evidence>
<evidence type="ECO:0000256" key="8">
    <source>
        <dbReference type="ARBA" id="ARBA00022989"/>
    </source>
</evidence>
<evidence type="ECO:0000256" key="9">
    <source>
        <dbReference type="ARBA" id="ARBA00023010"/>
    </source>
</evidence>
<protein>
    <recommendedName>
        <fullName evidence="3">Sec translocon accessory complex subunit YajC</fullName>
    </recommendedName>
</protein>
<comment type="subcellular location">
    <subcellularLocation>
        <location evidence="1">Cell membrane</location>
        <topology evidence="1">Single-pass membrane protein</topology>
    </subcellularLocation>
</comment>
<keyword evidence="10 11" id="KW-0472">Membrane</keyword>
<evidence type="ECO:0000256" key="6">
    <source>
        <dbReference type="ARBA" id="ARBA00022692"/>
    </source>
</evidence>
<keyword evidence="8 11" id="KW-1133">Transmembrane helix</keyword>
<evidence type="ECO:0000256" key="4">
    <source>
        <dbReference type="ARBA" id="ARBA00022448"/>
    </source>
</evidence>
<evidence type="ECO:0000256" key="7">
    <source>
        <dbReference type="ARBA" id="ARBA00022927"/>
    </source>
</evidence>
<keyword evidence="13" id="KW-1185">Reference proteome</keyword>
<keyword evidence="7" id="KW-0653">Protein transport</keyword>
<dbReference type="EMBL" id="JAENIM010000008">
    <property type="protein sequence ID" value="MBK1789655.1"/>
    <property type="molecule type" value="Genomic_DNA"/>
</dbReference>
<dbReference type="GO" id="GO:0005886">
    <property type="term" value="C:plasma membrane"/>
    <property type="evidence" value="ECO:0007669"/>
    <property type="project" value="UniProtKB-SubCell"/>
</dbReference>
<evidence type="ECO:0000256" key="5">
    <source>
        <dbReference type="ARBA" id="ARBA00022475"/>
    </source>
</evidence>
<evidence type="ECO:0000256" key="11">
    <source>
        <dbReference type="SAM" id="Phobius"/>
    </source>
</evidence>
<evidence type="ECO:0000256" key="1">
    <source>
        <dbReference type="ARBA" id="ARBA00004162"/>
    </source>
</evidence>
<dbReference type="NCBIfam" id="TIGR00739">
    <property type="entry name" value="yajC"/>
    <property type="match status" value="1"/>
</dbReference>
<comment type="caution">
    <text evidence="12">The sequence shown here is derived from an EMBL/GenBank/DDBJ whole genome shotgun (WGS) entry which is preliminary data.</text>
</comment>